<dbReference type="EMBL" id="UINC01028066">
    <property type="protein sequence ID" value="SVB08407.1"/>
    <property type="molecule type" value="Genomic_DNA"/>
</dbReference>
<feature type="region of interest" description="Disordered" evidence="1">
    <location>
        <begin position="97"/>
        <end position="122"/>
    </location>
</feature>
<dbReference type="AlphaFoldDB" id="A0A382B5A8"/>
<accession>A0A382B5A8</accession>
<evidence type="ECO:0000313" key="2">
    <source>
        <dbReference type="EMBL" id="SVB08407.1"/>
    </source>
</evidence>
<name>A0A382B5A8_9ZZZZ</name>
<sequence>MENMYQVNVALAGDLRHVVIKNGVSVPELAILRSIHSDSAISNITLTAKENYDSDSERERLGKIYGSDKVVKLFNAYGDLPMDIKKLKINPTLMAQGAEPIGTFPKGKKKTEPEPEPETESV</sequence>
<organism evidence="2">
    <name type="scientific">marine metagenome</name>
    <dbReference type="NCBI Taxonomy" id="408172"/>
    <lineage>
        <taxon>unclassified sequences</taxon>
        <taxon>metagenomes</taxon>
        <taxon>ecological metagenomes</taxon>
    </lineage>
</organism>
<reference evidence="2" key="1">
    <citation type="submission" date="2018-05" db="EMBL/GenBank/DDBJ databases">
        <authorList>
            <person name="Lanie J.A."/>
            <person name="Ng W.-L."/>
            <person name="Kazmierczak K.M."/>
            <person name="Andrzejewski T.M."/>
            <person name="Davidsen T.M."/>
            <person name="Wayne K.J."/>
            <person name="Tettelin H."/>
            <person name="Glass J.I."/>
            <person name="Rusch D."/>
            <person name="Podicherti R."/>
            <person name="Tsui H.-C.T."/>
            <person name="Winkler M.E."/>
        </authorList>
    </citation>
    <scope>NUCLEOTIDE SEQUENCE</scope>
</reference>
<gene>
    <name evidence="2" type="ORF">METZ01_LOCUS161261</name>
</gene>
<evidence type="ECO:0000256" key="1">
    <source>
        <dbReference type="SAM" id="MobiDB-lite"/>
    </source>
</evidence>
<protein>
    <submittedName>
        <fullName evidence="2">Uncharacterized protein</fullName>
    </submittedName>
</protein>
<proteinExistence type="predicted"/>